<dbReference type="AlphaFoldDB" id="A0A3N2QD37"/>
<proteinExistence type="predicted"/>
<dbReference type="Proteomes" id="UP000270927">
    <property type="component" value="Unassembled WGS sequence"/>
</dbReference>
<accession>A0A3N2QD37</accession>
<name>A0A3N2QD37_9BACT</name>
<protein>
    <submittedName>
        <fullName evidence="1">Uncharacterized protein</fullName>
    </submittedName>
</protein>
<evidence type="ECO:0000313" key="1">
    <source>
        <dbReference type="EMBL" id="ROT47532.1"/>
    </source>
</evidence>
<sequence>MKSWLCFIPLDVSGRDCIVFYIVAIYSYVNGIEPINDLLIAVDMIVLLVTHDIFLDIPTHLLQKKIFLDFAGLFPK</sequence>
<gene>
    <name evidence="1" type="ORF">EDM02_02080</name>
</gene>
<keyword evidence="2" id="KW-1185">Reference proteome</keyword>
<reference evidence="1 2" key="1">
    <citation type="submission" date="2018-09" db="EMBL/GenBank/DDBJ databases">
        <title>Comparative Genomics of Wolbachia-Cardinium Dual Endosymbiosis in a Plant-Parasitic Nematode.</title>
        <authorList>
            <person name="Brown A.M.V."/>
            <person name="Wasala S.K."/>
            <person name="Howe D.K."/>
            <person name="Peetz A.B."/>
            <person name="Zasada I.A."/>
            <person name="Denver D.R."/>
        </authorList>
    </citation>
    <scope>NUCLEOTIDE SEQUENCE [LARGE SCALE GENOMIC DNA]</scope>
    <source>
        <strain evidence="1 2">Pp_1</strain>
    </source>
</reference>
<comment type="caution">
    <text evidence="1">The sequence shown here is derived from an EMBL/GenBank/DDBJ whole genome shotgun (WGS) entry which is preliminary data.</text>
</comment>
<organism evidence="1 2">
    <name type="scientific">Candidatus Cardinium hertigii</name>
    <dbReference type="NCBI Taxonomy" id="247481"/>
    <lineage>
        <taxon>Bacteria</taxon>
        <taxon>Pseudomonadati</taxon>
        <taxon>Bacteroidota</taxon>
        <taxon>Cytophagia</taxon>
        <taxon>Cytophagales</taxon>
        <taxon>Amoebophilaceae</taxon>
        <taxon>Candidatus Cardinium</taxon>
    </lineage>
</organism>
<dbReference type="EMBL" id="RARA01000022">
    <property type="protein sequence ID" value="ROT47532.1"/>
    <property type="molecule type" value="Genomic_DNA"/>
</dbReference>
<evidence type="ECO:0000313" key="2">
    <source>
        <dbReference type="Proteomes" id="UP000270927"/>
    </source>
</evidence>